<organism evidence="1 2">
    <name type="scientific">Brassicogethes aeneus</name>
    <name type="common">Rape pollen beetle</name>
    <name type="synonym">Meligethes aeneus</name>
    <dbReference type="NCBI Taxonomy" id="1431903"/>
    <lineage>
        <taxon>Eukaryota</taxon>
        <taxon>Metazoa</taxon>
        <taxon>Ecdysozoa</taxon>
        <taxon>Arthropoda</taxon>
        <taxon>Hexapoda</taxon>
        <taxon>Insecta</taxon>
        <taxon>Pterygota</taxon>
        <taxon>Neoptera</taxon>
        <taxon>Endopterygota</taxon>
        <taxon>Coleoptera</taxon>
        <taxon>Polyphaga</taxon>
        <taxon>Cucujiformia</taxon>
        <taxon>Nitidulidae</taxon>
        <taxon>Meligethinae</taxon>
        <taxon>Brassicogethes</taxon>
    </lineage>
</organism>
<accession>A0A9P0AWH6</accession>
<reference evidence="1" key="1">
    <citation type="submission" date="2021-12" db="EMBL/GenBank/DDBJ databases">
        <authorList>
            <person name="King R."/>
        </authorList>
    </citation>
    <scope>NUCLEOTIDE SEQUENCE</scope>
</reference>
<name>A0A9P0AWH6_BRAAE</name>
<protein>
    <submittedName>
        <fullName evidence="1">Uncharacterized protein</fullName>
    </submittedName>
</protein>
<evidence type="ECO:0000313" key="2">
    <source>
        <dbReference type="Proteomes" id="UP001154078"/>
    </source>
</evidence>
<gene>
    <name evidence="1" type="ORF">MELIAE_LOCUS3820</name>
</gene>
<dbReference type="Proteomes" id="UP001154078">
    <property type="component" value="Chromosome 2"/>
</dbReference>
<dbReference type="OrthoDB" id="8196304at2759"/>
<keyword evidence="2" id="KW-1185">Reference proteome</keyword>
<dbReference type="EMBL" id="OV121133">
    <property type="protein sequence ID" value="CAH0551141.1"/>
    <property type="molecule type" value="Genomic_DNA"/>
</dbReference>
<dbReference type="PANTHER" id="PTHR33568">
    <property type="entry name" value="DNA POLYMERASE"/>
    <property type="match status" value="1"/>
</dbReference>
<dbReference type="PANTHER" id="PTHR33568:SF3">
    <property type="entry name" value="DNA-DIRECTED DNA POLYMERASE"/>
    <property type="match status" value="1"/>
</dbReference>
<evidence type="ECO:0000313" key="1">
    <source>
        <dbReference type="EMBL" id="CAH0551141.1"/>
    </source>
</evidence>
<proteinExistence type="predicted"/>
<sequence>MNNKLMFFLCRTCGENMFNGECLHTEEDRALSGTWVIDEYNIDQKTGGLFTEMMNKFIKIKQEASGWPGNSASDKQKSKYIEEFFNREGIKLEFDAILNNPGLRFNDPRYGDVSEDMQLGQDGAHVARNPENSAILASMSQPDELSPAESNPSGLDLRLRVILLDLTPQDSTFRVTLMNLLGRIILLNSSRLNTVLLDSTLLGSFLQSIPLSGAFLWTIVRLTRTDLLVALILVEILRWDMSILRVLLSLSSEEVYWRSQISTTELVCKFWIRNLRN</sequence>
<dbReference type="AlphaFoldDB" id="A0A9P0AWH6"/>